<evidence type="ECO:0000259" key="1">
    <source>
        <dbReference type="Pfam" id="PF10276"/>
    </source>
</evidence>
<dbReference type="Gene3D" id="2.60.260.40">
    <property type="entry name" value="q5lls5 like domains"/>
    <property type="match status" value="1"/>
</dbReference>
<evidence type="ECO:0000313" key="4">
    <source>
        <dbReference type="EMBL" id="RMX11682.1"/>
    </source>
</evidence>
<dbReference type="EMBL" id="RDQL01000008">
    <property type="protein sequence ID" value="RMW99430.1"/>
    <property type="molecule type" value="Genomic_DNA"/>
</dbReference>
<dbReference type="GO" id="GO:0008270">
    <property type="term" value="F:zinc ion binding"/>
    <property type="evidence" value="ECO:0007669"/>
    <property type="project" value="UniProtKB-KW"/>
</dbReference>
<keyword evidence="3" id="KW-0862">Zinc</keyword>
<dbReference type="Proteomes" id="UP000281171">
    <property type="component" value="Unassembled WGS sequence"/>
</dbReference>
<dbReference type="Pfam" id="PF10276">
    <property type="entry name" value="zf-CHCC"/>
    <property type="match status" value="1"/>
</dbReference>
<evidence type="ECO:0000313" key="3">
    <source>
        <dbReference type="EMBL" id="RMX01279.1"/>
    </source>
</evidence>
<proteinExistence type="predicted"/>
<dbReference type="InterPro" id="IPR019401">
    <property type="entry name" value="Znf_CHCC"/>
</dbReference>
<accession>A0A3M6QFS1</accession>
<accession>A0A3M6R8J9</accession>
<protein>
    <submittedName>
        <fullName evidence="3">Zinc-finger domain-containing protein</fullName>
    </submittedName>
</protein>
<keyword evidence="3" id="KW-0863">Zinc-finger</keyword>
<feature type="domain" description="Zinc finger CHCC-type" evidence="1">
    <location>
        <begin position="33"/>
        <end position="59"/>
    </location>
</feature>
<dbReference type="EMBL" id="RDQK01000001">
    <property type="protein sequence ID" value="RMX11682.1"/>
    <property type="molecule type" value="Genomic_DNA"/>
</dbReference>
<gene>
    <name evidence="4" type="ORF">EBQ24_00035</name>
    <name evidence="2" type="ORF">EBQ25_07630</name>
    <name evidence="3" type="ORF">EBQ26_00380</name>
</gene>
<evidence type="ECO:0000313" key="5">
    <source>
        <dbReference type="Proteomes" id="UP000267035"/>
    </source>
</evidence>
<dbReference type="EMBL" id="RDQM01000001">
    <property type="protein sequence ID" value="RMX01279.1"/>
    <property type="molecule type" value="Genomic_DNA"/>
</dbReference>
<dbReference type="AlphaFoldDB" id="A0A3M6QFS1"/>
<sequence length="70" mass="7718">MSTRTPAPIELSAKDLDDHGDVFCPNPKADMALWNGHPRVFLNVSRTGQAVCPYCGTRYTLKAGEVFRGH</sequence>
<organism evidence="3 6">
    <name type="scientific">Allofranklinella schreckenbergeri</name>
    <dbReference type="NCBI Taxonomy" id="1076744"/>
    <lineage>
        <taxon>Bacteria</taxon>
        <taxon>Pseudomonadati</taxon>
        <taxon>Pseudomonadota</taxon>
        <taxon>Betaproteobacteria</taxon>
        <taxon>Burkholderiales</taxon>
        <taxon>Comamonadaceae</taxon>
        <taxon>Allofranklinella</taxon>
    </lineage>
</organism>
<keyword evidence="3" id="KW-0479">Metal-binding</keyword>
<name>A0A3M6QFS1_9BURK</name>
<dbReference type="Proteomes" id="UP000267035">
    <property type="component" value="Unassembled WGS sequence"/>
</dbReference>
<evidence type="ECO:0000313" key="2">
    <source>
        <dbReference type="EMBL" id="RMW99430.1"/>
    </source>
</evidence>
<reference evidence="5 6" key="1">
    <citation type="submission" date="2018-10" db="EMBL/GenBank/DDBJ databases">
        <title>Comamonadaceae CDC group NO-1 genome sequencing and assembly.</title>
        <authorList>
            <person name="Bernier A.-M."/>
            <person name="Bernard K."/>
        </authorList>
    </citation>
    <scope>NUCLEOTIDE SEQUENCE [LARGE SCALE GENOMIC DNA]</scope>
    <source>
        <strain evidence="2 5">NML161473</strain>
        <strain evidence="4 7">NML180581</strain>
        <strain evidence="3 6">NML970147</strain>
    </source>
</reference>
<dbReference type="Proteomes" id="UP000267521">
    <property type="component" value="Unassembled WGS sequence"/>
</dbReference>
<accession>A0A3M6Q9X8</accession>
<dbReference type="RefSeq" id="WP_122237050.1">
    <property type="nucleotide sequence ID" value="NZ_RDQK01000001.1"/>
</dbReference>
<evidence type="ECO:0000313" key="7">
    <source>
        <dbReference type="Proteomes" id="UP000281171"/>
    </source>
</evidence>
<evidence type="ECO:0000313" key="6">
    <source>
        <dbReference type="Proteomes" id="UP000267521"/>
    </source>
</evidence>
<keyword evidence="5" id="KW-1185">Reference proteome</keyword>
<comment type="caution">
    <text evidence="3">The sequence shown here is derived from an EMBL/GenBank/DDBJ whole genome shotgun (WGS) entry which is preliminary data.</text>
</comment>